<dbReference type="RefSeq" id="XP_002114354.1">
    <property type="nucleotide sequence ID" value="XM_002114318.1"/>
</dbReference>
<keyword evidence="2 9" id="KW-0349">Heme</keyword>
<dbReference type="FunFam" id="1.10.640.10:FF:000001">
    <property type="entry name" value="Peroxidasin homolog"/>
    <property type="match status" value="1"/>
</dbReference>
<dbReference type="PRINTS" id="PR00457">
    <property type="entry name" value="ANPEROXIDASE"/>
</dbReference>
<dbReference type="GeneID" id="6755245"/>
<dbReference type="Proteomes" id="UP000009022">
    <property type="component" value="Unassembled WGS sequence"/>
</dbReference>
<dbReference type="PROSITE" id="PS50292">
    <property type="entry name" value="PEROXIDASE_3"/>
    <property type="match status" value="1"/>
</dbReference>
<evidence type="ECO:0000313" key="10">
    <source>
        <dbReference type="EMBL" id="EDV23444.1"/>
    </source>
</evidence>
<name>B3S2M4_TRIAD</name>
<dbReference type="OMA" id="RLRDGDX"/>
<dbReference type="Pfam" id="PF03098">
    <property type="entry name" value="An_peroxidase"/>
    <property type="match status" value="1"/>
</dbReference>
<dbReference type="STRING" id="10228.B3S2M4"/>
<gene>
    <name evidence="10" type="ORF">TRIADDRAFT_27445</name>
</gene>
<dbReference type="GO" id="GO:0020037">
    <property type="term" value="F:heme binding"/>
    <property type="evidence" value="ECO:0007669"/>
    <property type="project" value="InterPro"/>
</dbReference>
<organism evidence="10 11">
    <name type="scientific">Trichoplax adhaerens</name>
    <name type="common">Trichoplax reptans</name>
    <dbReference type="NCBI Taxonomy" id="10228"/>
    <lineage>
        <taxon>Eukaryota</taxon>
        <taxon>Metazoa</taxon>
        <taxon>Placozoa</taxon>
        <taxon>Uniplacotomia</taxon>
        <taxon>Trichoplacea</taxon>
        <taxon>Trichoplacidae</taxon>
        <taxon>Trichoplax</taxon>
    </lineage>
</organism>
<dbReference type="eggNOG" id="KOG2408">
    <property type="taxonomic scope" value="Eukaryota"/>
</dbReference>
<keyword evidence="7" id="KW-1015">Disulfide bond</keyword>
<dbReference type="AlphaFoldDB" id="B3S2M4"/>
<dbReference type="InParanoid" id="B3S2M4"/>
<keyword evidence="11" id="KW-1185">Reference proteome</keyword>
<dbReference type="FunCoup" id="B3S2M4">
    <property type="interactions" value="145"/>
</dbReference>
<protein>
    <recommendedName>
        <fullName evidence="12">Thyroid peroxidase</fullName>
    </recommendedName>
</protein>
<dbReference type="PANTHER" id="PTHR11475:SF58">
    <property type="entry name" value="PEROXIDASIN"/>
    <property type="match status" value="1"/>
</dbReference>
<evidence type="ECO:0000256" key="8">
    <source>
        <dbReference type="ARBA" id="ARBA00061342"/>
    </source>
</evidence>
<dbReference type="EMBL" id="DS985247">
    <property type="protein sequence ID" value="EDV23444.1"/>
    <property type="molecule type" value="Genomic_DNA"/>
</dbReference>
<dbReference type="PhylomeDB" id="B3S2M4"/>
<evidence type="ECO:0000256" key="5">
    <source>
        <dbReference type="ARBA" id="ARBA00023002"/>
    </source>
</evidence>
<dbReference type="HOGENOM" id="CLU_006087_2_2_1"/>
<evidence type="ECO:0000256" key="2">
    <source>
        <dbReference type="ARBA" id="ARBA00022617"/>
    </source>
</evidence>
<keyword evidence="6 9" id="KW-0408">Iron</keyword>
<evidence type="ECO:0000256" key="9">
    <source>
        <dbReference type="PIRSR" id="PIRSR619791-2"/>
    </source>
</evidence>
<keyword evidence="3 9" id="KW-0479">Metal-binding</keyword>
<evidence type="ECO:0000256" key="3">
    <source>
        <dbReference type="ARBA" id="ARBA00022723"/>
    </source>
</evidence>
<dbReference type="GO" id="GO:0046872">
    <property type="term" value="F:metal ion binding"/>
    <property type="evidence" value="ECO:0007669"/>
    <property type="project" value="UniProtKB-KW"/>
</dbReference>
<dbReference type="OrthoDB" id="823504at2759"/>
<dbReference type="Gene3D" id="1.10.640.10">
    <property type="entry name" value="Haem peroxidase domain superfamily, animal type"/>
    <property type="match status" value="1"/>
</dbReference>
<comment type="cofactor">
    <cofactor evidence="1">
        <name>heme b</name>
        <dbReference type="ChEBI" id="CHEBI:60344"/>
    </cofactor>
</comment>
<dbReference type="GO" id="GO:0006979">
    <property type="term" value="P:response to oxidative stress"/>
    <property type="evidence" value="ECO:0007669"/>
    <property type="project" value="InterPro"/>
</dbReference>
<evidence type="ECO:0000256" key="4">
    <source>
        <dbReference type="ARBA" id="ARBA00022729"/>
    </source>
</evidence>
<keyword evidence="4" id="KW-0732">Signal</keyword>
<dbReference type="InterPro" id="IPR010255">
    <property type="entry name" value="Haem_peroxidase_sf"/>
</dbReference>
<keyword evidence="5" id="KW-0560">Oxidoreductase</keyword>
<proteinExistence type="inferred from homology"/>
<dbReference type="SUPFAM" id="SSF48113">
    <property type="entry name" value="Heme-dependent peroxidases"/>
    <property type="match status" value="1"/>
</dbReference>
<accession>B3S2M4</accession>
<dbReference type="CTD" id="6755245"/>
<evidence type="ECO:0000256" key="7">
    <source>
        <dbReference type="ARBA" id="ARBA00023157"/>
    </source>
</evidence>
<dbReference type="InterPro" id="IPR019791">
    <property type="entry name" value="Haem_peroxidase_animal"/>
</dbReference>
<evidence type="ECO:0008006" key="12">
    <source>
        <dbReference type="Google" id="ProtNLM"/>
    </source>
</evidence>
<comment type="similarity">
    <text evidence="8">Belongs to the peroxidase family. XPO subfamily.</text>
</comment>
<evidence type="ECO:0000256" key="6">
    <source>
        <dbReference type="ARBA" id="ARBA00023004"/>
    </source>
</evidence>
<feature type="binding site" description="axial binding residue" evidence="9">
    <location>
        <position position="331"/>
    </location>
    <ligand>
        <name>heme b</name>
        <dbReference type="ChEBI" id="CHEBI:60344"/>
    </ligand>
    <ligandPart>
        <name>Fe</name>
        <dbReference type="ChEBI" id="CHEBI:18248"/>
    </ligandPart>
</feature>
<sequence length="581" mass="66358">MKYRSYDGSCNNLQYPSRGTTLTQLVRLLRPAYEDDLNEPIGWDTKKLVRPPARLVSQNIVSTLSIVDDGSFSHMLMQWGQFIDHDISLIVGSSSRSTYKSRIPCDKLCRNDPPCFPIYPAPNDKRVPKDACIEFTRSSAACGTGLSSIFFNELLPRQQLNQVTSYIDGSTIYGSSKEEVRRLRDLDHDEGLLKEGIKISPRKRLLPFHNGAPVDCQIDDQDQSVPCFLAGDIRVNEQLALTAMHTIWMREHNRIASKLKKLNYNWNGEKIFQEARKIVIAEIQHITFHNFLPKILGQEGLKLLGKYQNYQPDADATLINSFATAAFRFGHGTVRPTLFRLNELYQPIPQGHLRLRDAFFAPSRLLHEGSIDPILRGLIFFPSKLSRSDRMLNEELTDHLFGMAHEIALDLASLNIQRGRDHGLPSYNHYRVMCNLPAATHFHELSNEITNRTILNKLEKAYQHPNNIDLWVGAMAEDALFGGRVGPTFACLIALQFNRLRAGDRFWYENKAQFSPNQLTQIKRSSLARILCDNGDNITRVQNDVFLNVYYEGDITDCDAIPSIDLKHWYECQDGKQKKKF</sequence>
<reference evidence="10 11" key="1">
    <citation type="journal article" date="2008" name="Nature">
        <title>The Trichoplax genome and the nature of placozoans.</title>
        <authorList>
            <person name="Srivastava M."/>
            <person name="Begovic E."/>
            <person name="Chapman J."/>
            <person name="Putnam N.H."/>
            <person name="Hellsten U."/>
            <person name="Kawashima T."/>
            <person name="Kuo A."/>
            <person name="Mitros T."/>
            <person name="Salamov A."/>
            <person name="Carpenter M.L."/>
            <person name="Signorovitch A.Y."/>
            <person name="Moreno M.A."/>
            <person name="Kamm K."/>
            <person name="Grimwood J."/>
            <person name="Schmutz J."/>
            <person name="Shapiro H."/>
            <person name="Grigoriev I.V."/>
            <person name="Buss L.W."/>
            <person name="Schierwater B."/>
            <person name="Dellaporta S.L."/>
            <person name="Rokhsar D.S."/>
        </authorList>
    </citation>
    <scope>NUCLEOTIDE SEQUENCE [LARGE SCALE GENOMIC DNA]</scope>
    <source>
        <strain evidence="10 11">Grell-BS-1999</strain>
    </source>
</reference>
<dbReference type="PANTHER" id="PTHR11475">
    <property type="entry name" value="OXIDASE/PEROXIDASE"/>
    <property type="match status" value="1"/>
</dbReference>
<dbReference type="GO" id="GO:0004601">
    <property type="term" value="F:peroxidase activity"/>
    <property type="evidence" value="ECO:0000318"/>
    <property type="project" value="GO_Central"/>
</dbReference>
<dbReference type="KEGG" id="tad:TRIADDRAFT_27445"/>
<dbReference type="InterPro" id="IPR037120">
    <property type="entry name" value="Haem_peroxidase_sf_animal"/>
</dbReference>
<evidence type="ECO:0000313" key="11">
    <source>
        <dbReference type="Proteomes" id="UP000009022"/>
    </source>
</evidence>
<evidence type="ECO:0000256" key="1">
    <source>
        <dbReference type="ARBA" id="ARBA00001970"/>
    </source>
</evidence>